<dbReference type="PROSITE" id="PS00957">
    <property type="entry name" value="NAD_G3PDH"/>
    <property type="match status" value="1"/>
</dbReference>
<dbReference type="Gene3D" id="3.40.50.720">
    <property type="entry name" value="NAD(P)-binding Rossmann-like Domain"/>
    <property type="match status" value="1"/>
</dbReference>
<evidence type="ECO:0000256" key="15">
    <source>
        <dbReference type="SAM" id="MobiDB-lite"/>
    </source>
</evidence>
<dbReference type="GO" id="GO:0046167">
    <property type="term" value="P:glycerol-3-phosphate biosynthetic process"/>
    <property type="evidence" value="ECO:0007669"/>
    <property type="project" value="UniProtKB-UniRule"/>
</dbReference>
<feature type="domain" description="Glycerol-3-phosphate dehydrogenase NAD-dependent C-terminal" evidence="17">
    <location>
        <begin position="212"/>
        <end position="352"/>
    </location>
</feature>
<dbReference type="SUPFAM" id="SSF48179">
    <property type="entry name" value="6-phosphogluconate dehydrogenase C-terminal domain-like"/>
    <property type="match status" value="1"/>
</dbReference>
<dbReference type="Gene3D" id="1.10.1040.10">
    <property type="entry name" value="N-(1-d-carboxylethyl)-l-norvaline Dehydrogenase, domain 2"/>
    <property type="match status" value="1"/>
</dbReference>
<dbReference type="HAMAP" id="MF_00394">
    <property type="entry name" value="NAD_Glyc3P_dehydrog"/>
    <property type="match status" value="1"/>
</dbReference>
<evidence type="ECO:0000256" key="8">
    <source>
        <dbReference type="ARBA" id="ARBA00023264"/>
    </source>
</evidence>
<dbReference type="FunFam" id="1.10.1040.10:FF:000001">
    <property type="entry name" value="Glycerol-3-phosphate dehydrogenase [NAD(P)+]"/>
    <property type="match status" value="1"/>
</dbReference>
<comment type="pathway">
    <text evidence="9">Membrane lipid metabolism; glycerophospholipid metabolism.</text>
</comment>
<feature type="binding site" evidence="11">
    <location>
        <begin position="287"/>
        <end position="288"/>
    </location>
    <ligand>
        <name>substrate</name>
    </ligand>
</feature>
<evidence type="ECO:0000256" key="9">
    <source>
        <dbReference type="HAMAP-Rule" id="MF_00394"/>
    </source>
</evidence>
<dbReference type="GO" id="GO:0008654">
    <property type="term" value="P:phospholipid biosynthetic process"/>
    <property type="evidence" value="ECO:0007669"/>
    <property type="project" value="UniProtKB-KW"/>
</dbReference>
<dbReference type="GO" id="GO:0046168">
    <property type="term" value="P:glycerol-3-phosphate catabolic process"/>
    <property type="evidence" value="ECO:0007669"/>
    <property type="project" value="InterPro"/>
</dbReference>
<dbReference type="GO" id="GO:0005829">
    <property type="term" value="C:cytosol"/>
    <property type="evidence" value="ECO:0007669"/>
    <property type="project" value="TreeGrafter"/>
</dbReference>
<comment type="function">
    <text evidence="9">Catalyzes the reduction of the glycolytic intermediate dihydroxyacetone phosphate (DHAP) to sn-glycerol 3-phosphate (G3P), the key precursor for phospholipid synthesis.</text>
</comment>
<dbReference type="GO" id="GO:0047952">
    <property type="term" value="F:glycerol-3-phosphate dehydrogenase [NAD(P)+] activity"/>
    <property type="evidence" value="ECO:0007669"/>
    <property type="project" value="UniProtKB-UniRule"/>
</dbReference>
<dbReference type="InterPro" id="IPR008927">
    <property type="entry name" value="6-PGluconate_DH-like_C_sf"/>
</dbReference>
<evidence type="ECO:0000256" key="4">
    <source>
        <dbReference type="ARBA" id="ARBA00023002"/>
    </source>
</evidence>
<evidence type="ECO:0000256" key="7">
    <source>
        <dbReference type="ARBA" id="ARBA00023209"/>
    </source>
</evidence>
<dbReference type="InterPro" id="IPR011128">
    <property type="entry name" value="G3P_DH_NAD-dep_N"/>
</dbReference>
<dbReference type="SUPFAM" id="SSF51735">
    <property type="entry name" value="NAD(P)-binding Rossmann-fold domains"/>
    <property type="match status" value="1"/>
</dbReference>
<dbReference type="EC" id="1.1.1.94" evidence="9"/>
<keyword evidence="7 9" id="KW-0594">Phospholipid biosynthesis</keyword>
<feature type="binding site" evidence="9">
    <location>
        <position position="172"/>
    </location>
    <ligand>
        <name>NADPH</name>
        <dbReference type="ChEBI" id="CHEBI:57783"/>
    </ligand>
</feature>
<evidence type="ECO:0000313" key="18">
    <source>
        <dbReference type="EMBL" id="MBB6429297.1"/>
    </source>
</evidence>
<dbReference type="EMBL" id="JACHGY010000001">
    <property type="protein sequence ID" value="MBB6429297.1"/>
    <property type="molecule type" value="Genomic_DNA"/>
</dbReference>
<dbReference type="InterPro" id="IPR006168">
    <property type="entry name" value="G3P_DH_NAD-dep"/>
</dbReference>
<proteinExistence type="inferred from homology"/>
<keyword evidence="4 9" id="KW-0560">Oxidoreductase</keyword>
<keyword evidence="3 9" id="KW-0521">NADP</keyword>
<dbReference type="InterPro" id="IPR013328">
    <property type="entry name" value="6PGD_dom2"/>
</dbReference>
<sequence length="366" mass="38631">MPDSFQNVTFVGDGAMATVLALLLESRGLNVTVWGPTAENVAEVIQTRENRRYLPGHRLPDSIRLTASDSSCFRNADLIVSAIPTQYVRSVWERLAPHLPEGESVPVVSVAKGIEKGTILRPTQIIGDVIEKVSRGQGAEGTSESADSSSQAPKPPSPQVPSLASLSGPSVADELAKCLPATVAAASEDTEFAARLQTTFTTQWFRVYTNPDLVGVELAGALKNVIALAAGILDGLQAGNNAKSALLSRGLAEITRLGVAMGATPETFFGLTGVGDLATTCFSPTGRNRTAGELLGKGKKLDQILEDIPGVVEGVPTTKAVVDLAQKHNVEMPITQAVNQVLFENLDPLDAISNLMSREPKTERVG</sequence>
<dbReference type="Pfam" id="PF07479">
    <property type="entry name" value="NAD_Gly3P_dh_C"/>
    <property type="match status" value="1"/>
</dbReference>
<feature type="binding site" evidence="9">
    <location>
        <position position="288"/>
    </location>
    <ligand>
        <name>sn-glycerol 3-phosphate</name>
        <dbReference type="ChEBI" id="CHEBI:57597"/>
    </ligand>
</feature>
<evidence type="ECO:0000256" key="11">
    <source>
        <dbReference type="PIRSR" id="PIRSR000114-2"/>
    </source>
</evidence>
<feature type="binding site" evidence="9">
    <location>
        <position position="170"/>
    </location>
    <ligand>
        <name>sn-glycerol 3-phosphate</name>
        <dbReference type="ChEBI" id="CHEBI:57597"/>
    </ligand>
</feature>
<keyword evidence="5 9" id="KW-0520">NAD</keyword>
<dbReference type="AlphaFoldDB" id="A0A7X0H4T5"/>
<comment type="caution">
    <text evidence="9">Lacks conserved residue(s) required for the propagation of feature annotation.</text>
</comment>
<dbReference type="Proteomes" id="UP000541810">
    <property type="component" value="Unassembled WGS sequence"/>
</dbReference>
<dbReference type="Pfam" id="PF01210">
    <property type="entry name" value="NAD_Gly3P_dh_N"/>
    <property type="match status" value="1"/>
</dbReference>
<feature type="binding site" evidence="9">
    <location>
        <position position="311"/>
    </location>
    <ligand>
        <name>NADPH</name>
        <dbReference type="ChEBI" id="CHEBI:57783"/>
    </ligand>
</feature>
<keyword evidence="2 9" id="KW-0444">Lipid biosynthesis</keyword>
<dbReference type="GO" id="GO:0051287">
    <property type="term" value="F:NAD binding"/>
    <property type="evidence" value="ECO:0007669"/>
    <property type="project" value="InterPro"/>
</dbReference>
<comment type="catalytic activity">
    <reaction evidence="9">
        <text>sn-glycerol 3-phosphate + NAD(+) = dihydroxyacetone phosphate + NADH + H(+)</text>
        <dbReference type="Rhea" id="RHEA:11092"/>
        <dbReference type="ChEBI" id="CHEBI:15378"/>
        <dbReference type="ChEBI" id="CHEBI:57540"/>
        <dbReference type="ChEBI" id="CHEBI:57597"/>
        <dbReference type="ChEBI" id="CHEBI:57642"/>
        <dbReference type="ChEBI" id="CHEBI:57945"/>
        <dbReference type="EC" id="1.1.1.94"/>
    </reaction>
</comment>
<evidence type="ECO:0000259" key="16">
    <source>
        <dbReference type="Pfam" id="PF01210"/>
    </source>
</evidence>
<comment type="subcellular location">
    <subcellularLocation>
        <location evidence="9">Cytoplasm</location>
    </subcellularLocation>
</comment>
<evidence type="ECO:0000256" key="5">
    <source>
        <dbReference type="ARBA" id="ARBA00023027"/>
    </source>
</evidence>
<dbReference type="GO" id="GO:0005975">
    <property type="term" value="P:carbohydrate metabolic process"/>
    <property type="evidence" value="ECO:0007669"/>
    <property type="project" value="InterPro"/>
</dbReference>
<feature type="binding site" evidence="9">
    <location>
        <position position="313"/>
    </location>
    <ligand>
        <name>NADPH</name>
        <dbReference type="ChEBI" id="CHEBI:57783"/>
    </ligand>
</feature>
<dbReference type="PIRSF" id="PIRSF000114">
    <property type="entry name" value="Glycerol-3-P_dh"/>
    <property type="match status" value="1"/>
</dbReference>
<dbReference type="NCBIfam" id="NF000942">
    <property type="entry name" value="PRK00094.1-4"/>
    <property type="match status" value="1"/>
</dbReference>
<evidence type="ECO:0000259" key="17">
    <source>
        <dbReference type="Pfam" id="PF07479"/>
    </source>
</evidence>
<keyword evidence="9" id="KW-0547">Nucleotide-binding</keyword>
<evidence type="ECO:0000256" key="10">
    <source>
        <dbReference type="PIRSR" id="PIRSR000114-1"/>
    </source>
</evidence>
<keyword evidence="6 9" id="KW-0443">Lipid metabolism</keyword>
<evidence type="ECO:0000256" key="3">
    <source>
        <dbReference type="ARBA" id="ARBA00022857"/>
    </source>
</evidence>
<dbReference type="GO" id="GO:0006650">
    <property type="term" value="P:glycerophospholipid metabolic process"/>
    <property type="evidence" value="ECO:0007669"/>
    <property type="project" value="UniProtKB-UniRule"/>
</dbReference>
<evidence type="ECO:0000256" key="13">
    <source>
        <dbReference type="RuleBase" id="RU000437"/>
    </source>
</evidence>
<keyword evidence="9" id="KW-0963">Cytoplasm</keyword>
<evidence type="ECO:0000313" key="19">
    <source>
        <dbReference type="Proteomes" id="UP000541810"/>
    </source>
</evidence>
<accession>A0A7X0H4T5</accession>
<dbReference type="RefSeq" id="WP_184676883.1">
    <property type="nucleotide sequence ID" value="NZ_JACHGY010000001.1"/>
</dbReference>
<feature type="region of interest" description="Disordered" evidence="15">
    <location>
        <begin position="134"/>
        <end position="167"/>
    </location>
</feature>
<keyword evidence="19" id="KW-1185">Reference proteome</keyword>
<dbReference type="InterPro" id="IPR006109">
    <property type="entry name" value="G3P_DH_NAD-dep_C"/>
</dbReference>
<feature type="active site" description="Proton acceptor" evidence="9 10">
    <location>
        <position position="223"/>
    </location>
</feature>
<feature type="binding site" evidence="9">
    <location>
        <position position="276"/>
    </location>
    <ligand>
        <name>sn-glycerol 3-phosphate</name>
        <dbReference type="ChEBI" id="CHEBI:57597"/>
    </ligand>
</feature>
<evidence type="ECO:0000256" key="1">
    <source>
        <dbReference type="ARBA" id="ARBA00011009"/>
    </source>
</evidence>
<dbReference type="NCBIfam" id="NF000940">
    <property type="entry name" value="PRK00094.1-2"/>
    <property type="match status" value="1"/>
</dbReference>
<comment type="caution">
    <text evidence="18">The sequence shown here is derived from an EMBL/GenBank/DDBJ whole genome shotgun (WGS) entry which is preliminary data.</text>
</comment>
<protein>
    <recommendedName>
        <fullName evidence="9">Glycerol-3-phosphate dehydrogenase [NAD(P)+]</fullName>
        <ecNumber evidence="9">1.1.1.94</ecNumber>
    </recommendedName>
    <alternativeName>
        <fullName evidence="9">NAD(P)(+)-dependent glycerol-3-phosphate dehydrogenase</fullName>
    </alternativeName>
    <alternativeName>
        <fullName evidence="9">NAD(P)H-dependent dihydroxyacetone-phosphate reductase</fullName>
    </alternativeName>
</protein>
<organism evidence="18 19">
    <name type="scientific">Algisphaera agarilytica</name>
    <dbReference type="NCBI Taxonomy" id="1385975"/>
    <lineage>
        <taxon>Bacteria</taxon>
        <taxon>Pseudomonadati</taxon>
        <taxon>Planctomycetota</taxon>
        <taxon>Phycisphaerae</taxon>
        <taxon>Phycisphaerales</taxon>
        <taxon>Phycisphaeraceae</taxon>
        <taxon>Algisphaera</taxon>
    </lineage>
</organism>
<evidence type="ECO:0000256" key="12">
    <source>
        <dbReference type="PIRSR" id="PIRSR000114-3"/>
    </source>
</evidence>
<feature type="binding site" evidence="9">
    <location>
        <position position="287"/>
    </location>
    <ligand>
        <name>NADPH</name>
        <dbReference type="ChEBI" id="CHEBI:57783"/>
    </ligand>
</feature>
<gene>
    <name evidence="9" type="primary">gpsA</name>
    <name evidence="18" type="ORF">HNQ40_001103</name>
</gene>
<feature type="binding site" evidence="9">
    <location>
        <position position="53"/>
    </location>
    <ligand>
        <name>NADPH</name>
        <dbReference type="ChEBI" id="CHEBI:57783"/>
    </ligand>
</feature>
<feature type="binding site" evidence="9">
    <location>
        <position position="112"/>
    </location>
    <ligand>
        <name>sn-glycerol 3-phosphate</name>
        <dbReference type="ChEBI" id="CHEBI:57597"/>
    </ligand>
</feature>
<feature type="binding site" evidence="12">
    <location>
        <position position="287"/>
    </location>
    <ligand>
        <name>NAD(+)</name>
        <dbReference type="ChEBI" id="CHEBI:57540"/>
    </ligand>
</feature>
<feature type="domain" description="Glycerol-3-phosphate dehydrogenase NAD-dependent N-terminal" evidence="16">
    <location>
        <begin position="8"/>
        <end position="132"/>
    </location>
</feature>
<evidence type="ECO:0000256" key="6">
    <source>
        <dbReference type="ARBA" id="ARBA00023098"/>
    </source>
</evidence>
<evidence type="ECO:0000256" key="2">
    <source>
        <dbReference type="ARBA" id="ARBA00022516"/>
    </source>
</evidence>
<name>A0A7X0H4T5_9BACT</name>
<reference evidence="18 19" key="1">
    <citation type="submission" date="2020-08" db="EMBL/GenBank/DDBJ databases">
        <title>Genomic Encyclopedia of Type Strains, Phase IV (KMG-IV): sequencing the most valuable type-strain genomes for metagenomic binning, comparative biology and taxonomic classification.</title>
        <authorList>
            <person name="Goeker M."/>
        </authorList>
    </citation>
    <scope>NUCLEOTIDE SEQUENCE [LARGE SCALE GENOMIC DNA]</scope>
    <source>
        <strain evidence="18 19">DSM 103725</strain>
    </source>
</reference>
<dbReference type="InterPro" id="IPR036291">
    <property type="entry name" value="NAD(P)-bd_dom_sf"/>
</dbReference>
<comment type="similarity">
    <text evidence="1 9 13">Belongs to the NAD-dependent glycerol-3-phosphate dehydrogenase family.</text>
</comment>
<keyword evidence="8 9" id="KW-1208">Phospholipid metabolism</keyword>
<dbReference type="PANTHER" id="PTHR11728:SF1">
    <property type="entry name" value="GLYCEROL-3-PHOSPHATE DEHYDROGENASE [NAD(+)] 2, CHLOROPLASTIC"/>
    <property type="match status" value="1"/>
</dbReference>
<feature type="binding site" evidence="9">
    <location>
        <position position="287"/>
    </location>
    <ligand>
        <name>sn-glycerol 3-phosphate</name>
        <dbReference type="ChEBI" id="CHEBI:57597"/>
    </ligand>
</feature>
<feature type="binding site" evidence="11">
    <location>
        <position position="112"/>
    </location>
    <ligand>
        <name>substrate</name>
    </ligand>
</feature>
<feature type="binding site" evidence="9">
    <location>
        <position position="168"/>
    </location>
    <ligand>
        <name>sn-glycerol 3-phosphate</name>
        <dbReference type="ChEBI" id="CHEBI:57597"/>
    </ligand>
</feature>
<feature type="binding site" evidence="12">
    <location>
        <position position="172"/>
    </location>
    <ligand>
        <name>NAD(+)</name>
        <dbReference type="ChEBI" id="CHEBI:57540"/>
    </ligand>
</feature>
<feature type="binding site" evidence="9">
    <location>
        <position position="223"/>
    </location>
    <ligand>
        <name>sn-glycerol 3-phosphate</name>
        <dbReference type="ChEBI" id="CHEBI:57597"/>
    </ligand>
</feature>
<evidence type="ECO:0000256" key="14">
    <source>
        <dbReference type="RuleBase" id="RU000439"/>
    </source>
</evidence>
<feature type="binding site" evidence="9">
    <location>
        <position position="112"/>
    </location>
    <ligand>
        <name>NADPH</name>
        <dbReference type="ChEBI" id="CHEBI:57783"/>
    </ligand>
</feature>
<dbReference type="UniPathway" id="UPA00940"/>
<comment type="catalytic activity">
    <reaction evidence="9 14">
        <text>sn-glycerol 3-phosphate + NADP(+) = dihydroxyacetone phosphate + NADPH + H(+)</text>
        <dbReference type="Rhea" id="RHEA:11096"/>
        <dbReference type="ChEBI" id="CHEBI:15378"/>
        <dbReference type="ChEBI" id="CHEBI:57597"/>
        <dbReference type="ChEBI" id="CHEBI:57642"/>
        <dbReference type="ChEBI" id="CHEBI:57783"/>
        <dbReference type="ChEBI" id="CHEBI:58349"/>
        <dbReference type="EC" id="1.1.1.94"/>
    </reaction>
</comment>
<dbReference type="PRINTS" id="PR00077">
    <property type="entry name" value="GPDHDRGNASE"/>
</dbReference>
<dbReference type="PANTHER" id="PTHR11728">
    <property type="entry name" value="GLYCEROL-3-PHOSPHATE DEHYDROGENASE"/>
    <property type="match status" value="1"/>
</dbReference>